<sequence length="642" mass="70616">MKTLLQILKYLKPYWRRLIVVYSALLIALGLQLTIPNVIGRAIDEGIVERNLTFLWQAAVIITLLAALQAGFTFIRSYGTNVLSEQVGNDLRNELYAKFQELPFQFYDRSQTGQLMSRATDDINNIRGMLMFSLRALVQAFGMVAIISVIVLRTNLPLGLIALSTTPFLIWWSIRFSVTIRPMFLKVQQQFGVMTTVLQENVAGGRVVRAYAQEHEESRRFETELEELFDRNLRAANRWAFSFPMTLALNALSVAGVVWVGGWMVLTGRISIGTLVAFERYTSMLQEPIRWLGFVVNRIAKAIASGERIFEILDTKPKITDRPDARPLDAMSGVVTFESVSFAYTGAVSEALHDVSFTASPGQIVAMVGPTGSGKSSVISLIPRFYDPSGGRVLIDGVDVREITLQSLRSQIGIVMQETFLFSVTVAENISYGRRDATREQVEAAAKAARAHDFIMRMPEGYDTVVGERGVSLSGGQKQRLAIARALLIDPRILILDDATASVDSETEHEIQAALRTLMAGRTSFVIAQRLTTIRDANLVLVFEDGRITQRGTHDTLLDEPGFYRELYDLQQRDQDEAVLGIEPESIDDQLVTTPVGRIGHGNGNGATDNGAVTTTTLVPSGASGTSGRAAGTGRARQNGAG</sequence>
<evidence type="ECO:0000313" key="13">
    <source>
        <dbReference type="EMBL" id="CAA9582628.1"/>
    </source>
</evidence>
<feature type="domain" description="ABC transporter" evidence="11">
    <location>
        <begin position="335"/>
        <end position="570"/>
    </location>
</feature>
<dbReference type="InterPro" id="IPR003593">
    <property type="entry name" value="AAA+_ATPase"/>
</dbReference>
<evidence type="ECO:0000259" key="12">
    <source>
        <dbReference type="PROSITE" id="PS50929"/>
    </source>
</evidence>
<dbReference type="GO" id="GO:0015421">
    <property type="term" value="F:ABC-type oligopeptide transporter activity"/>
    <property type="evidence" value="ECO:0007669"/>
    <property type="project" value="TreeGrafter"/>
</dbReference>
<feature type="transmembrane region" description="Helical" evidence="10">
    <location>
        <begin position="239"/>
        <end position="266"/>
    </location>
</feature>
<keyword evidence="8 10" id="KW-0472">Membrane</keyword>
<dbReference type="SUPFAM" id="SSF52540">
    <property type="entry name" value="P-loop containing nucleoside triphosphate hydrolases"/>
    <property type="match status" value="1"/>
</dbReference>
<keyword evidence="6 13" id="KW-0067">ATP-binding</keyword>
<organism evidence="13">
    <name type="scientific">uncultured Thermomicrobiales bacterium</name>
    <dbReference type="NCBI Taxonomy" id="1645740"/>
    <lineage>
        <taxon>Bacteria</taxon>
        <taxon>Pseudomonadati</taxon>
        <taxon>Thermomicrobiota</taxon>
        <taxon>Thermomicrobia</taxon>
        <taxon>Thermomicrobiales</taxon>
        <taxon>environmental samples</taxon>
    </lineage>
</organism>
<dbReference type="PROSITE" id="PS50893">
    <property type="entry name" value="ABC_TRANSPORTER_2"/>
    <property type="match status" value="1"/>
</dbReference>
<evidence type="ECO:0000256" key="8">
    <source>
        <dbReference type="ARBA" id="ARBA00023136"/>
    </source>
</evidence>
<dbReference type="PROSITE" id="PS00211">
    <property type="entry name" value="ABC_TRANSPORTER_1"/>
    <property type="match status" value="1"/>
</dbReference>
<dbReference type="AlphaFoldDB" id="A0A6J4VQC5"/>
<evidence type="ECO:0000256" key="9">
    <source>
        <dbReference type="SAM" id="MobiDB-lite"/>
    </source>
</evidence>
<keyword evidence="3" id="KW-1003">Cell membrane</keyword>
<evidence type="ECO:0000256" key="1">
    <source>
        <dbReference type="ARBA" id="ARBA00004651"/>
    </source>
</evidence>
<dbReference type="GO" id="GO:0005524">
    <property type="term" value="F:ATP binding"/>
    <property type="evidence" value="ECO:0007669"/>
    <property type="project" value="UniProtKB-KW"/>
</dbReference>
<feature type="region of interest" description="Disordered" evidence="9">
    <location>
        <begin position="601"/>
        <end position="642"/>
    </location>
</feature>
<evidence type="ECO:0000256" key="4">
    <source>
        <dbReference type="ARBA" id="ARBA00022692"/>
    </source>
</evidence>
<feature type="compositionally biased region" description="Low complexity" evidence="9">
    <location>
        <begin position="621"/>
        <end position="642"/>
    </location>
</feature>
<evidence type="ECO:0000256" key="5">
    <source>
        <dbReference type="ARBA" id="ARBA00022741"/>
    </source>
</evidence>
<evidence type="ECO:0000256" key="6">
    <source>
        <dbReference type="ARBA" id="ARBA00022840"/>
    </source>
</evidence>
<feature type="transmembrane region" description="Helical" evidence="10">
    <location>
        <begin position="158"/>
        <end position="178"/>
    </location>
</feature>
<dbReference type="InterPro" id="IPR027417">
    <property type="entry name" value="P-loop_NTPase"/>
</dbReference>
<dbReference type="GO" id="GO:0016887">
    <property type="term" value="F:ATP hydrolysis activity"/>
    <property type="evidence" value="ECO:0007669"/>
    <property type="project" value="InterPro"/>
</dbReference>
<proteinExistence type="predicted"/>
<feature type="transmembrane region" description="Helical" evidence="10">
    <location>
        <begin position="54"/>
        <end position="75"/>
    </location>
</feature>
<dbReference type="InterPro" id="IPR017871">
    <property type="entry name" value="ABC_transporter-like_CS"/>
</dbReference>
<dbReference type="SUPFAM" id="SSF90123">
    <property type="entry name" value="ABC transporter transmembrane region"/>
    <property type="match status" value="1"/>
</dbReference>
<dbReference type="Pfam" id="PF00664">
    <property type="entry name" value="ABC_membrane"/>
    <property type="match status" value="1"/>
</dbReference>
<comment type="subcellular location">
    <subcellularLocation>
        <location evidence="1">Cell membrane</location>
        <topology evidence="1">Multi-pass membrane protein</topology>
    </subcellularLocation>
</comment>
<feature type="transmembrane region" description="Helical" evidence="10">
    <location>
        <begin position="132"/>
        <end position="152"/>
    </location>
</feature>
<feature type="transmembrane region" description="Helical" evidence="10">
    <location>
        <begin position="20"/>
        <end position="39"/>
    </location>
</feature>
<protein>
    <submittedName>
        <fullName evidence="13">Efflux ABC transporter, permease/ATP-binding protein Reut_A2584</fullName>
    </submittedName>
</protein>
<dbReference type="GO" id="GO:0005886">
    <property type="term" value="C:plasma membrane"/>
    <property type="evidence" value="ECO:0007669"/>
    <property type="project" value="UniProtKB-SubCell"/>
</dbReference>
<keyword evidence="2" id="KW-0813">Transport</keyword>
<evidence type="ECO:0000256" key="3">
    <source>
        <dbReference type="ARBA" id="ARBA00022475"/>
    </source>
</evidence>
<accession>A0A6J4VQC5</accession>
<dbReference type="InterPro" id="IPR011527">
    <property type="entry name" value="ABC1_TM_dom"/>
</dbReference>
<name>A0A6J4VQC5_9BACT</name>
<dbReference type="PANTHER" id="PTHR43394:SF1">
    <property type="entry name" value="ATP-BINDING CASSETTE SUB-FAMILY B MEMBER 10, MITOCHONDRIAL"/>
    <property type="match status" value="1"/>
</dbReference>
<dbReference type="SMART" id="SM00382">
    <property type="entry name" value="AAA"/>
    <property type="match status" value="1"/>
</dbReference>
<dbReference type="Gene3D" id="1.20.1560.10">
    <property type="entry name" value="ABC transporter type 1, transmembrane domain"/>
    <property type="match status" value="1"/>
</dbReference>
<dbReference type="CDD" id="cd18542">
    <property type="entry name" value="ABC_6TM_YknU_like"/>
    <property type="match status" value="1"/>
</dbReference>
<evidence type="ECO:0000256" key="7">
    <source>
        <dbReference type="ARBA" id="ARBA00022989"/>
    </source>
</evidence>
<reference evidence="13" key="1">
    <citation type="submission" date="2020-02" db="EMBL/GenBank/DDBJ databases">
        <authorList>
            <person name="Meier V. D."/>
        </authorList>
    </citation>
    <scope>NUCLEOTIDE SEQUENCE</scope>
    <source>
        <strain evidence="13">AVDCRST_MAG87</strain>
    </source>
</reference>
<keyword evidence="5" id="KW-0547">Nucleotide-binding</keyword>
<dbReference type="Pfam" id="PF00005">
    <property type="entry name" value="ABC_tran"/>
    <property type="match status" value="1"/>
</dbReference>
<dbReference type="PANTHER" id="PTHR43394">
    <property type="entry name" value="ATP-DEPENDENT PERMEASE MDL1, MITOCHONDRIAL"/>
    <property type="match status" value="1"/>
</dbReference>
<dbReference type="EMBL" id="CADCWJ010000779">
    <property type="protein sequence ID" value="CAA9582628.1"/>
    <property type="molecule type" value="Genomic_DNA"/>
</dbReference>
<dbReference type="Gene3D" id="3.40.50.300">
    <property type="entry name" value="P-loop containing nucleotide triphosphate hydrolases"/>
    <property type="match status" value="1"/>
</dbReference>
<gene>
    <name evidence="13" type="ORF">AVDCRST_MAG87-3556</name>
</gene>
<keyword evidence="4 10" id="KW-0812">Transmembrane</keyword>
<keyword evidence="7 10" id="KW-1133">Transmembrane helix</keyword>
<dbReference type="InterPro" id="IPR039421">
    <property type="entry name" value="Type_1_exporter"/>
</dbReference>
<feature type="domain" description="ABC transmembrane type-1" evidence="12">
    <location>
        <begin position="24"/>
        <end position="301"/>
    </location>
</feature>
<dbReference type="InterPro" id="IPR036640">
    <property type="entry name" value="ABC1_TM_sf"/>
</dbReference>
<evidence type="ECO:0000256" key="10">
    <source>
        <dbReference type="SAM" id="Phobius"/>
    </source>
</evidence>
<dbReference type="PROSITE" id="PS50929">
    <property type="entry name" value="ABC_TM1F"/>
    <property type="match status" value="1"/>
</dbReference>
<feature type="compositionally biased region" description="Polar residues" evidence="9">
    <location>
        <begin position="606"/>
        <end position="619"/>
    </location>
</feature>
<dbReference type="InterPro" id="IPR003439">
    <property type="entry name" value="ABC_transporter-like_ATP-bd"/>
</dbReference>
<dbReference type="FunFam" id="3.40.50.300:FF:000221">
    <property type="entry name" value="Multidrug ABC transporter ATP-binding protein"/>
    <property type="match status" value="1"/>
</dbReference>
<evidence type="ECO:0000256" key="2">
    <source>
        <dbReference type="ARBA" id="ARBA00022448"/>
    </source>
</evidence>
<evidence type="ECO:0000259" key="11">
    <source>
        <dbReference type="PROSITE" id="PS50893"/>
    </source>
</evidence>